<comment type="caution">
    <text evidence="10">The sequence shown here is derived from an EMBL/GenBank/DDBJ whole genome shotgun (WGS) entry which is preliminary data.</text>
</comment>
<evidence type="ECO:0000256" key="5">
    <source>
        <dbReference type="PIRNR" id="PIRNR038994"/>
    </source>
</evidence>
<dbReference type="RefSeq" id="WP_183593379.1">
    <property type="nucleotide sequence ID" value="NZ_JACHWR010000002.1"/>
</dbReference>
<evidence type="ECO:0000256" key="3">
    <source>
        <dbReference type="ARBA" id="ARBA00022801"/>
    </source>
</evidence>
<feature type="binding site" evidence="7">
    <location>
        <position position="247"/>
    </location>
    <ligand>
        <name>substrate</name>
    </ligand>
</feature>
<protein>
    <submittedName>
        <fullName evidence="10">N-acetylglucosamine-6-phosphate deacetylase</fullName>
        <ecNumber evidence="10">3.5.1.25</ecNumber>
    </submittedName>
</protein>
<dbReference type="Pfam" id="PF01979">
    <property type="entry name" value="Amidohydro_1"/>
    <property type="match status" value="1"/>
</dbReference>
<dbReference type="SUPFAM" id="SSF51556">
    <property type="entry name" value="Metallo-dependent hydrolases"/>
    <property type="match status" value="1"/>
</dbReference>
<dbReference type="GO" id="GO:0046872">
    <property type="term" value="F:metal ion binding"/>
    <property type="evidence" value="ECO:0007669"/>
    <property type="project" value="UniProtKB-KW"/>
</dbReference>
<dbReference type="InterPro" id="IPR011059">
    <property type="entry name" value="Metal-dep_hydrolase_composite"/>
</dbReference>
<sequence length="378" mass="39147">MAETAVLAGRALVEGQLVGPVTLTITDGRIAGIEPPRAAGVLDASRATVVPGLIDLHTHGGAGVQVIDGPDADLDRLATFYAEHGVTGFLATVGGSRQHILDGIDAVRARLATGPPRGARILGVHVEGPFISPHALGAFRPDSVRTPDPDLLREMLAAADGHLRLMTVAPEDSVGVIALAVENGVVCSAGHSVASAEQTTRAVDAGVRSVTHLFNGMAPFHHREPGLIGVALTDDRLVCEVIADGVHVHPTAIRLVARAKGVRGIALVSDSISATGLPAGEYELEEQRVTVADGAVRLADGTLAGSTLTLDRAVANFARWADVPWEEAVRSATEVPARLLGLGASHGTIAVGRNADLAAFDDRHRLLWTMVGGEVHPA</sequence>
<comment type="similarity">
    <text evidence="1 5">Belongs to the metallo-dependent hydrolases superfamily. NagA family.</text>
</comment>
<dbReference type="InterPro" id="IPR032466">
    <property type="entry name" value="Metal_Hydrolase"/>
</dbReference>
<dbReference type="GO" id="GO:0008448">
    <property type="term" value="F:N-acetylglucosamine-6-phosphate deacetylase activity"/>
    <property type="evidence" value="ECO:0007669"/>
    <property type="project" value="UniProtKB-EC"/>
</dbReference>
<evidence type="ECO:0000256" key="7">
    <source>
        <dbReference type="PIRSR" id="PIRSR038994-2"/>
    </source>
</evidence>
<feature type="binding site" evidence="8">
    <location>
        <position position="191"/>
    </location>
    <ligand>
        <name>Zn(2+)</name>
        <dbReference type="ChEBI" id="CHEBI:29105"/>
    </ligand>
</feature>
<feature type="domain" description="Amidohydrolase-related" evidence="9">
    <location>
        <begin position="48"/>
        <end position="362"/>
    </location>
</feature>
<accession>A0A7W4Z369</accession>
<dbReference type="InterPro" id="IPR003764">
    <property type="entry name" value="GlcNAc_6-P_deAcase"/>
</dbReference>
<evidence type="ECO:0000259" key="9">
    <source>
        <dbReference type="Pfam" id="PF01979"/>
    </source>
</evidence>
<reference evidence="10 11" key="1">
    <citation type="submission" date="2020-08" db="EMBL/GenBank/DDBJ databases">
        <title>Sequencing the genomes of 1000 actinobacteria strains.</title>
        <authorList>
            <person name="Klenk H.-P."/>
        </authorList>
    </citation>
    <scope>NUCLEOTIDE SEQUENCE [LARGE SCALE GENOMIC DNA]</scope>
    <source>
        <strain evidence="10 11">DSM 105498</strain>
    </source>
</reference>
<dbReference type="InterPro" id="IPR006680">
    <property type="entry name" value="Amidohydro-rel"/>
</dbReference>
<keyword evidence="2 8" id="KW-0479">Metal-binding</keyword>
<evidence type="ECO:0000256" key="6">
    <source>
        <dbReference type="PIRSR" id="PIRSR038994-1"/>
    </source>
</evidence>
<feature type="binding site" evidence="7">
    <location>
        <begin position="303"/>
        <end position="305"/>
    </location>
    <ligand>
        <name>substrate</name>
    </ligand>
</feature>
<evidence type="ECO:0000256" key="1">
    <source>
        <dbReference type="ARBA" id="ARBA00010716"/>
    </source>
</evidence>
<name>A0A7W4Z369_9ACTN</name>
<organism evidence="10 11">
    <name type="scientific">Nocardioides soli</name>
    <dbReference type="NCBI Taxonomy" id="1036020"/>
    <lineage>
        <taxon>Bacteria</taxon>
        <taxon>Bacillati</taxon>
        <taxon>Actinomycetota</taxon>
        <taxon>Actinomycetes</taxon>
        <taxon>Propionibacteriales</taxon>
        <taxon>Nocardioidaceae</taxon>
        <taxon>Nocardioides</taxon>
    </lineage>
</organism>
<feature type="binding site" evidence="8">
    <location>
        <position position="127"/>
    </location>
    <ligand>
        <name>Zn(2+)</name>
        <dbReference type="ChEBI" id="CHEBI:29105"/>
    </ligand>
</feature>
<feature type="binding site" evidence="7">
    <location>
        <position position="223"/>
    </location>
    <ligand>
        <name>substrate</name>
    </ligand>
</feature>
<evidence type="ECO:0000256" key="4">
    <source>
        <dbReference type="ARBA" id="ARBA00023277"/>
    </source>
</evidence>
<evidence type="ECO:0000256" key="2">
    <source>
        <dbReference type="ARBA" id="ARBA00022723"/>
    </source>
</evidence>
<keyword evidence="3 5" id="KW-0378">Hydrolase</keyword>
<proteinExistence type="inferred from homology"/>
<dbReference type="NCBIfam" id="TIGR00221">
    <property type="entry name" value="nagA"/>
    <property type="match status" value="1"/>
</dbReference>
<keyword evidence="4 5" id="KW-0119">Carbohydrate metabolism</keyword>
<evidence type="ECO:0000313" key="11">
    <source>
        <dbReference type="Proteomes" id="UP000589626"/>
    </source>
</evidence>
<feature type="active site" description="Proton donor/acceptor" evidence="6">
    <location>
        <position position="270"/>
    </location>
</feature>
<dbReference type="SUPFAM" id="SSF51338">
    <property type="entry name" value="Composite domain of metallo-dependent hydrolases"/>
    <property type="match status" value="1"/>
</dbReference>
<evidence type="ECO:0000313" key="10">
    <source>
        <dbReference type="EMBL" id="MBB3043576.1"/>
    </source>
</evidence>
<dbReference type="PANTHER" id="PTHR11113:SF14">
    <property type="entry name" value="N-ACETYLGLUCOSAMINE-6-PHOSPHATE DEACETYLASE"/>
    <property type="match status" value="1"/>
</dbReference>
<dbReference type="EMBL" id="JACHWR010000002">
    <property type="protein sequence ID" value="MBB3043576.1"/>
    <property type="molecule type" value="Genomic_DNA"/>
</dbReference>
<dbReference type="CDD" id="cd00854">
    <property type="entry name" value="NagA"/>
    <property type="match status" value="1"/>
</dbReference>
<feature type="binding site" evidence="7">
    <location>
        <begin position="215"/>
        <end position="216"/>
    </location>
    <ligand>
        <name>substrate</name>
    </ligand>
</feature>
<comment type="cofactor">
    <cofactor evidence="8">
        <name>a divalent metal cation</name>
        <dbReference type="ChEBI" id="CHEBI:60240"/>
    </cofactor>
    <text evidence="8">Binds 1 divalent metal cation per subunit.</text>
</comment>
<dbReference type="Gene3D" id="3.20.20.140">
    <property type="entry name" value="Metal-dependent hydrolases"/>
    <property type="match status" value="1"/>
</dbReference>
<dbReference type="GO" id="GO:0006046">
    <property type="term" value="P:N-acetylglucosamine catabolic process"/>
    <property type="evidence" value="ECO:0007669"/>
    <property type="project" value="TreeGrafter"/>
</dbReference>
<keyword evidence="11" id="KW-1185">Reference proteome</keyword>
<evidence type="ECO:0000256" key="8">
    <source>
        <dbReference type="PIRSR" id="PIRSR038994-3"/>
    </source>
</evidence>
<feature type="binding site" evidence="8">
    <location>
        <position position="212"/>
    </location>
    <ligand>
        <name>Zn(2+)</name>
        <dbReference type="ChEBI" id="CHEBI:29105"/>
    </ligand>
</feature>
<feature type="binding site" evidence="7">
    <location>
        <position position="138"/>
    </location>
    <ligand>
        <name>substrate</name>
    </ligand>
</feature>
<gene>
    <name evidence="10" type="ORF">FHU40_003394</name>
</gene>
<dbReference type="PIRSF" id="PIRSF038994">
    <property type="entry name" value="NagA"/>
    <property type="match status" value="1"/>
</dbReference>
<dbReference type="Proteomes" id="UP000589626">
    <property type="component" value="Unassembled WGS sequence"/>
</dbReference>
<dbReference type="Gene3D" id="2.30.40.10">
    <property type="entry name" value="Urease, subunit C, domain 1"/>
    <property type="match status" value="1"/>
</dbReference>
<dbReference type="AlphaFoldDB" id="A0A7W4Z369"/>
<dbReference type="PANTHER" id="PTHR11113">
    <property type="entry name" value="N-ACETYLGLUCOSAMINE-6-PHOSPHATE DEACETYLASE"/>
    <property type="match status" value="1"/>
</dbReference>
<dbReference type="EC" id="3.5.1.25" evidence="10"/>